<accession>O28247</accession>
<dbReference type="SMART" id="SM00388">
    <property type="entry name" value="HisKA"/>
    <property type="match status" value="1"/>
</dbReference>
<dbReference type="PhylomeDB" id="O28247"/>
<dbReference type="NCBIfam" id="TIGR00229">
    <property type="entry name" value="sensory_box"/>
    <property type="match status" value="4"/>
</dbReference>
<sequence length="672" mass="78621">MKNEVSRKSITEADDETLKIIAERSPDPVLIHDGERVLYANPKALEYVSAEELMKRKLVEFIHPDYRAIAVERMTKVMKGESVEPYEELFVLPDGREVWLETNPTPITFRGKRAVLLILRDVTARRRTEERYRDFFENSLDIIAVTDLKGNFVEVNRAFEEVFGYSRDEVRGRNFAEVLKLSKDVAEEIFRSYNKAFRERKNVYGLLFKVRRKDGKEIIVEGNVRLLWEGSKVKGFVGNFRDVTDRVRLEERLRESQERYRSIFNYSPLAIIVFNDRAEIVDWNKKAEDIFGWKKEEALGKNIIELLVPEHLRGEIQLIAERILEGEVYTHSINENLTKDGRVITCEWHNTIYRDAKGRIYGLSIVQDITDKIKMERKLKESEERYRSVFTHAPVLIAILDKDGRFVEANPAMVKSIGENPVGKELSEIFPKDVAERRLNHLKKALEEGELVEFEDERGGKYFINFYLPLELEGEKHCLVIAQDITELRKLNKLLREMVEVNEAIVRIGEREELVKKIEEILSDYSAKIRDSGQGECLEIRYGDKTYGYLCVENVDEEMKPLLKALTDDLAFAFKSMEDEERREELLKQLVENIRTIAYLVDRIRNPLAAIRAFTELFVDDEEVSKKIIQQIERIVDIVEKLDVSWANSEKIARMEKEIYDLSKIEKKFKKD</sequence>
<dbReference type="eggNOG" id="arCOG06712">
    <property type="taxonomic scope" value="Archaea"/>
</dbReference>
<dbReference type="InterPro" id="IPR013656">
    <property type="entry name" value="PAS_4"/>
</dbReference>
<evidence type="ECO:0000259" key="2">
    <source>
        <dbReference type="PROSITE" id="PS50113"/>
    </source>
</evidence>
<dbReference type="SMART" id="SM00091">
    <property type="entry name" value="PAS"/>
    <property type="match status" value="5"/>
</dbReference>
<evidence type="ECO:0000313" key="4">
    <source>
        <dbReference type="Proteomes" id="UP000002199"/>
    </source>
</evidence>
<dbReference type="GO" id="GO:0006355">
    <property type="term" value="P:regulation of DNA-templated transcription"/>
    <property type="evidence" value="ECO:0007669"/>
    <property type="project" value="InterPro"/>
</dbReference>
<keyword evidence="3" id="KW-0418">Kinase</keyword>
<name>O28247_ARCFU</name>
<dbReference type="PANTHER" id="PTHR44757">
    <property type="entry name" value="DIGUANYLATE CYCLASE DGCP"/>
    <property type="match status" value="1"/>
</dbReference>
<feature type="domain" description="PAS" evidence="1">
    <location>
        <begin position="256"/>
        <end position="327"/>
    </location>
</feature>
<dbReference type="Pfam" id="PF00512">
    <property type="entry name" value="HisKA"/>
    <property type="match status" value="1"/>
</dbReference>
<proteinExistence type="predicted"/>
<dbReference type="Pfam" id="PF08448">
    <property type="entry name" value="PAS_4"/>
    <property type="match status" value="2"/>
</dbReference>
<reference evidence="3 4" key="1">
    <citation type="journal article" date="1997" name="Nature">
        <title>The complete genome sequence of the hyperthermophilic, sulphate-reducing archaeon Archaeoglobus fulgidus.</title>
        <authorList>
            <person name="Klenk H.P."/>
            <person name="Clayton R.A."/>
            <person name="Tomb J."/>
            <person name="White O."/>
            <person name="Nelson K.E."/>
            <person name="Ketchum K.A."/>
            <person name="Dodson R.J."/>
            <person name="Gwinn M."/>
            <person name="Hickey E.K."/>
            <person name="Peterson J.D."/>
            <person name="Richardson D.L."/>
            <person name="Kerlavage A.R."/>
            <person name="Graham D.E."/>
            <person name="Kyrpides N.C."/>
            <person name="Fleischmann R.D."/>
            <person name="Quackenbush J."/>
            <person name="Lee N.H."/>
            <person name="Sutton G.G."/>
            <person name="Gill S."/>
            <person name="Kirkness E.F."/>
            <person name="Dougherty B.A."/>
            <person name="McKenney K."/>
            <person name="Adams M.D."/>
            <person name="Loftus B."/>
            <person name="Peterson S."/>
            <person name="Reich C.I."/>
            <person name="McNeil L.K."/>
            <person name="Badger J.H."/>
            <person name="Glodek A."/>
            <person name="Zhou L."/>
            <person name="Overbeek R."/>
            <person name="Gocayne J.D."/>
            <person name="Weidman J.F."/>
            <person name="McDonald L."/>
            <person name="Utterback T."/>
            <person name="Cotton M.D."/>
            <person name="Spriggs T."/>
            <person name="Artiach P."/>
            <person name="Kaine B.P."/>
            <person name="Sykes S.M."/>
            <person name="Sadow P.W."/>
            <person name="D'Andrea K.P."/>
            <person name="Bowman C."/>
            <person name="Fujii C."/>
            <person name="Garland S.A."/>
            <person name="Mason T.M."/>
            <person name="Olsen G.J."/>
            <person name="Fraser C.M."/>
            <person name="Smith H.O."/>
            <person name="Woese C.R."/>
            <person name="Venter J.C."/>
        </authorList>
    </citation>
    <scope>NUCLEOTIDE SEQUENCE [LARGE SCALE GENOMIC DNA]</scope>
    <source>
        <strain evidence="4">ATCC 49558 / DSM 4304 / JCM 9628 / NBRC 100126 / VC-16</strain>
    </source>
</reference>
<dbReference type="InterPro" id="IPR000700">
    <property type="entry name" value="PAS-assoc_C"/>
</dbReference>
<keyword evidence="3" id="KW-0808">Transferase</keyword>
<gene>
    <name evidence="3" type="ordered locus">AF_2032</name>
</gene>
<dbReference type="PROSITE" id="PS50113">
    <property type="entry name" value="PAC"/>
    <property type="match status" value="3"/>
</dbReference>
<dbReference type="InterPro" id="IPR013767">
    <property type="entry name" value="PAS_fold"/>
</dbReference>
<dbReference type="EnsemblBacteria" id="AAB89224">
    <property type="protein sequence ID" value="AAB89224"/>
    <property type="gene ID" value="AF_2032"/>
</dbReference>
<dbReference type="CDD" id="cd00082">
    <property type="entry name" value="HisKA"/>
    <property type="match status" value="1"/>
</dbReference>
<dbReference type="SUPFAM" id="SSF55785">
    <property type="entry name" value="PYP-like sensor domain (PAS domain)"/>
    <property type="match status" value="4"/>
</dbReference>
<dbReference type="GO" id="GO:0000155">
    <property type="term" value="F:phosphorelay sensor kinase activity"/>
    <property type="evidence" value="ECO:0007669"/>
    <property type="project" value="InterPro"/>
</dbReference>
<dbReference type="HOGENOM" id="CLU_497505_0_0_2"/>
<dbReference type="PROSITE" id="PS50112">
    <property type="entry name" value="PAS"/>
    <property type="match status" value="3"/>
</dbReference>
<dbReference type="EMBL" id="AE000782">
    <property type="protein sequence ID" value="AAB89224.1"/>
    <property type="molecule type" value="Genomic_DNA"/>
</dbReference>
<keyword evidence="4" id="KW-1185">Reference proteome</keyword>
<evidence type="ECO:0000259" key="1">
    <source>
        <dbReference type="PROSITE" id="PS50112"/>
    </source>
</evidence>
<dbReference type="InterPro" id="IPR001610">
    <property type="entry name" value="PAC"/>
</dbReference>
<dbReference type="AlphaFoldDB" id="O28247"/>
<protein>
    <submittedName>
        <fullName evidence="3">Signal-transducing histidine kinase, putative</fullName>
    </submittedName>
</protein>
<feature type="domain" description="PAC" evidence="2">
    <location>
        <begin position="322"/>
        <end position="381"/>
    </location>
</feature>
<dbReference type="InterPro" id="IPR035965">
    <property type="entry name" value="PAS-like_dom_sf"/>
</dbReference>
<dbReference type="PIR" id="G69503">
    <property type="entry name" value="G69503"/>
</dbReference>
<feature type="domain" description="PAS" evidence="1">
    <location>
        <begin position="128"/>
        <end position="200"/>
    </location>
</feature>
<dbReference type="Gene3D" id="3.30.450.20">
    <property type="entry name" value="PAS domain"/>
    <property type="match status" value="4"/>
</dbReference>
<dbReference type="OrthoDB" id="8127at2157"/>
<dbReference type="KEGG" id="afu:AF_2032"/>
<dbReference type="Proteomes" id="UP000002199">
    <property type="component" value="Chromosome"/>
</dbReference>
<dbReference type="GeneID" id="1485258"/>
<dbReference type="PANTHER" id="PTHR44757:SF2">
    <property type="entry name" value="BIOFILM ARCHITECTURE MAINTENANCE PROTEIN MBAA"/>
    <property type="match status" value="1"/>
</dbReference>
<dbReference type="InterPro" id="IPR000014">
    <property type="entry name" value="PAS"/>
</dbReference>
<dbReference type="eggNOG" id="arCOG06536">
    <property type="taxonomic scope" value="Archaea"/>
</dbReference>
<dbReference type="InterPro" id="IPR003661">
    <property type="entry name" value="HisK_dim/P_dom"/>
</dbReference>
<feature type="domain" description="PAS" evidence="1">
    <location>
        <begin position="382"/>
        <end position="418"/>
    </location>
</feature>
<feature type="domain" description="PAC" evidence="2">
    <location>
        <begin position="84"/>
        <end position="134"/>
    </location>
</feature>
<dbReference type="PaxDb" id="224325-AF_2032"/>
<dbReference type="Pfam" id="PF00989">
    <property type="entry name" value="PAS"/>
    <property type="match status" value="2"/>
</dbReference>
<evidence type="ECO:0000313" key="3">
    <source>
        <dbReference type="EMBL" id="AAB89224.1"/>
    </source>
</evidence>
<feature type="domain" description="PAC" evidence="2">
    <location>
        <begin position="204"/>
        <end position="255"/>
    </location>
</feature>
<dbReference type="RefSeq" id="WP_010879524.1">
    <property type="nucleotide sequence ID" value="NC_000917.1"/>
</dbReference>
<dbReference type="CDD" id="cd00130">
    <property type="entry name" value="PAS"/>
    <property type="match status" value="3"/>
</dbReference>
<organism evidence="3 4">
    <name type="scientific">Archaeoglobus fulgidus (strain ATCC 49558 / DSM 4304 / JCM 9628 / NBRC 100126 / VC-16)</name>
    <dbReference type="NCBI Taxonomy" id="224325"/>
    <lineage>
        <taxon>Archaea</taxon>
        <taxon>Methanobacteriati</taxon>
        <taxon>Methanobacteriota</taxon>
        <taxon>Archaeoglobi</taxon>
        <taxon>Archaeoglobales</taxon>
        <taxon>Archaeoglobaceae</taxon>
        <taxon>Archaeoglobus</taxon>
    </lineage>
</organism>
<dbReference type="InterPro" id="IPR052155">
    <property type="entry name" value="Biofilm_reg_signaling"/>
</dbReference>
<dbReference type="SMART" id="SM00086">
    <property type="entry name" value="PAC"/>
    <property type="match status" value="3"/>
</dbReference>